<dbReference type="EMBL" id="JACWUS010000004">
    <property type="protein sequence ID" value="MBD2829744.1"/>
    <property type="molecule type" value="Genomic_DNA"/>
</dbReference>
<feature type="region of interest" description="Disordered" evidence="1">
    <location>
        <begin position="1"/>
        <end position="41"/>
    </location>
</feature>
<accession>A0A927GPA6</accession>
<evidence type="ECO:0000313" key="2">
    <source>
        <dbReference type="EMBL" id="MBD2829744.1"/>
    </source>
</evidence>
<sequence length="116" mass="11911">MTTAPNPRLKSLPVTPNTPQAASAAAAPVTGGEPKGVAEGVPVAVRPDQQVGDGRRVVGFLRISAPGRNARPAAESFCSCGRHETARGQARVLALIDDHAAHRATCPIQTEGRTAA</sequence>
<name>A0A927GPA6_STRGL</name>
<organism evidence="2">
    <name type="scientific">Streptomyces globisporus</name>
    <dbReference type="NCBI Taxonomy" id="1908"/>
    <lineage>
        <taxon>Bacteria</taxon>
        <taxon>Bacillati</taxon>
        <taxon>Actinomycetota</taxon>
        <taxon>Actinomycetes</taxon>
        <taxon>Kitasatosporales</taxon>
        <taxon>Streptomycetaceae</taxon>
        <taxon>Streptomyces</taxon>
    </lineage>
</organism>
<reference evidence="2" key="1">
    <citation type="journal article" date="2020" name="PLoS ONE">
        <title>Isolation and characterization of Streptomyces bacteriophages and Streptomyces strains encoding biosynthetic arsenals: Streptomyces strains and phages for antibiotic discovery.</title>
        <authorList>
            <person name="Montano E.T."/>
            <person name="Nideffer J.F."/>
            <person name="Brumage L."/>
            <person name="Erb M."/>
            <person name="Derman A.I."/>
            <person name="Davis J.P."/>
            <person name="Estrada E."/>
            <person name="Fu S."/>
            <person name="Le D."/>
            <person name="Vuppala A."/>
            <person name="Tran C."/>
            <person name="Luterstein E."/>
            <person name="Lakkaraju S."/>
            <person name="Panchagnula S."/>
            <person name="Ren C."/>
            <person name="Doan J."/>
            <person name="Tran S."/>
            <person name="Soriano J."/>
            <person name="Fujita Y."/>
            <person name="Gutala P."/>
            <person name="Fujii Q."/>
            <person name="Lee M."/>
            <person name="Bui A."/>
            <person name="Villarreal C."/>
            <person name="Shing S.R."/>
            <person name="Kim S."/>
            <person name="Freeman D."/>
            <person name="Racha V."/>
            <person name="Ho A."/>
            <person name="Kumar P."/>
            <person name="Falah K."/>
            <person name="Dawson T."/>
            <person name="Enustun E."/>
            <person name="Prichard A."/>
            <person name="Gomez A."/>
            <person name="Khanna K."/>
            <person name="Trigg S."/>
            <person name="Fernandez L."/>
            <person name="Pogliano K."/>
            <person name="Pogliano J."/>
        </authorList>
    </citation>
    <scope>NUCLEOTIDE SEQUENCE</scope>
    <source>
        <strain evidence="2">QF2</strain>
    </source>
</reference>
<proteinExistence type="predicted"/>
<dbReference type="AlphaFoldDB" id="A0A927GPA6"/>
<evidence type="ECO:0000256" key="1">
    <source>
        <dbReference type="SAM" id="MobiDB-lite"/>
    </source>
</evidence>
<gene>
    <name evidence="2" type="ORF">ID875_19895</name>
</gene>
<protein>
    <submittedName>
        <fullName evidence="2">Uncharacterized protein</fullName>
    </submittedName>
</protein>
<comment type="caution">
    <text evidence="2">The sequence shown here is derived from an EMBL/GenBank/DDBJ whole genome shotgun (WGS) entry which is preliminary data.</text>
</comment>